<dbReference type="VEuPathDB" id="FungiDB:PC9H_004620"/>
<dbReference type="GeneID" id="59374438"/>
<sequence length="108" mass="11621">MSPPPQDGSFTYTDGGQKFKAVFVIGETRFKFIGSFGELAATIDYPAVLSYDDVSQLHGKDIPFEVEVGIKSVTIRIIDGPTIVADTGADVSPESMLGGTGYWTDEPR</sequence>
<keyword evidence="3" id="KW-1185">Reference proteome</keyword>
<comment type="caution">
    <text evidence="2">The sequence shown here is derived from an EMBL/GenBank/DDBJ whole genome shotgun (WGS) entry which is preliminary data.</text>
</comment>
<feature type="region of interest" description="Disordered" evidence="1">
    <location>
        <begin position="89"/>
        <end position="108"/>
    </location>
</feature>
<dbReference type="EMBL" id="JACETU010000003">
    <property type="protein sequence ID" value="KAF7432678.1"/>
    <property type="molecule type" value="Genomic_DNA"/>
</dbReference>
<dbReference type="RefSeq" id="XP_036632705.1">
    <property type="nucleotide sequence ID" value="XM_036774203.1"/>
</dbReference>
<dbReference type="Proteomes" id="UP000623687">
    <property type="component" value="Unassembled WGS sequence"/>
</dbReference>
<proteinExistence type="predicted"/>
<evidence type="ECO:0000256" key="1">
    <source>
        <dbReference type="SAM" id="MobiDB-lite"/>
    </source>
</evidence>
<reference evidence="2" key="1">
    <citation type="submission" date="2019-07" db="EMBL/GenBank/DDBJ databases">
        <authorList>
            <person name="Palmer J.M."/>
        </authorList>
    </citation>
    <scope>NUCLEOTIDE SEQUENCE</scope>
    <source>
        <strain evidence="2">PC9</strain>
    </source>
</reference>
<evidence type="ECO:0000313" key="3">
    <source>
        <dbReference type="Proteomes" id="UP000623687"/>
    </source>
</evidence>
<name>A0A8H6ZZ88_PLEOS</name>
<dbReference type="OrthoDB" id="2832714at2759"/>
<protein>
    <submittedName>
        <fullName evidence="2">Uncharacterized protein</fullName>
    </submittedName>
</protein>
<gene>
    <name evidence="2" type="ORF">PC9H_004620</name>
</gene>
<dbReference type="AlphaFoldDB" id="A0A8H6ZZ88"/>
<accession>A0A8H6ZZ88</accession>
<organism evidence="2 3">
    <name type="scientific">Pleurotus ostreatus</name>
    <name type="common">Oyster mushroom</name>
    <name type="synonym">White-rot fungus</name>
    <dbReference type="NCBI Taxonomy" id="5322"/>
    <lineage>
        <taxon>Eukaryota</taxon>
        <taxon>Fungi</taxon>
        <taxon>Dikarya</taxon>
        <taxon>Basidiomycota</taxon>
        <taxon>Agaricomycotina</taxon>
        <taxon>Agaricomycetes</taxon>
        <taxon>Agaricomycetidae</taxon>
        <taxon>Agaricales</taxon>
        <taxon>Pleurotineae</taxon>
        <taxon>Pleurotaceae</taxon>
        <taxon>Pleurotus</taxon>
    </lineage>
</organism>
<evidence type="ECO:0000313" key="2">
    <source>
        <dbReference type="EMBL" id="KAF7432678.1"/>
    </source>
</evidence>